<dbReference type="AlphaFoldDB" id="A0A1X7G9Z4"/>
<dbReference type="Pfam" id="PF13424">
    <property type="entry name" value="TPR_12"/>
    <property type="match status" value="1"/>
</dbReference>
<name>A0A1X7G9Z4_9PROT</name>
<dbReference type="Gene3D" id="3.40.50.300">
    <property type="entry name" value="P-loop containing nucleotide triphosphate hydrolases"/>
    <property type="match status" value="1"/>
</dbReference>
<dbReference type="Proteomes" id="UP000192936">
    <property type="component" value="Unassembled WGS sequence"/>
</dbReference>
<evidence type="ECO:0000313" key="2">
    <source>
        <dbReference type="EMBL" id="SMF65802.1"/>
    </source>
</evidence>
<dbReference type="InterPro" id="IPR027417">
    <property type="entry name" value="P-loop_NTPase"/>
</dbReference>
<dbReference type="Pfam" id="PF12770">
    <property type="entry name" value="CHAT"/>
    <property type="match status" value="1"/>
</dbReference>
<dbReference type="Gene3D" id="1.25.40.10">
    <property type="entry name" value="Tetratricopeptide repeat domain"/>
    <property type="match status" value="2"/>
</dbReference>
<dbReference type="PANTHER" id="PTHR10098">
    <property type="entry name" value="RAPSYN-RELATED"/>
    <property type="match status" value="1"/>
</dbReference>
<evidence type="ECO:0000313" key="3">
    <source>
        <dbReference type="Proteomes" id="UP000192936"/>
    </source>
</evidence>
<dbReference type="STRING" id="286727.SAMN02982917_3436"/>
<dbReference type="InterPro" id="IPR024983">
    <property type="entry name" value="CHAT_dom"/>
</dbReference>
<feature type="domain" description="CHAT" evidence="1">
    <location>
        <begin position="107"/>
        <end position="341"/>
    </location>
</feature>
<dbReference type="InterPro" id="IPR011990">
    <property type="entry name" value="TPR-like_helical_dom_sf"/>
</dbReference>
<dbReference type="OrthoDB" id="651281at2"/>
<accession>A0A1X7G9Z4</accession>
<proteinExistence type="predicted"/>
<dbReference type="Pfam" id="PF13374">
    <property type="entry name" value="TPR_10"/>
    <property type="match status" value="1"/>
</dbReference>
<dbReference type="SUPFAM" id="SSF48452">
    <property type="entry name" value="TPR-like"/>
    <property type="match status" value="2"/>
</dbReference>
<reference evidence="2 3" key="1">
    <citation type="submission" date="2017-04" db="EMBL/GenBank/DDBJ databases">
        <authorList>
            <person name="Afonso C.L."/>
            <person name="Miller P.J."/>
            <person name="Scott M.A."/>
            <person name="Spackman E."/>
            <person name="Goraichik I."/>
            <person name="Dimitrov K.M."/>
            <person name="Suarez D.L."/>
            <person name="Swayne D.E."/>
        </authorList>
    </citation>
    <scope>NUCLEOTIDE SEQUENCE [LARGE SCALE GENOMIC DNA]</scope>
    <source>
        <strain evidence="2 3">A2P</strain>
    </source>
</reference>
<dbReference type="SUPFAM" id="SSF52540">
    <property type="entry name" value="P-loop containing nucleoside triphosphate hydrolases"/>
    <property type="match status" value="1"/>
</dbReference>
<organism evidence="2 3">
    <name type="scientific">Azospirillum oryzae</name>
    <dbReference type="NCBI Taxonomy" id="286727"/>
    <lineage>
        <taxon>Bacteria</taxon>
        <taxon>Pseudomonadati</taxon>
        <taxon>Pseudomonadota</taxon>
        <taxon>Alphaproteobacteria</taxon>
        <taxon>Rhodospirillales</taxon>
        <taxon>Azospirillaceae</taxon>
        <taxon>Azospirillum</taxon>
    </lineage>
</organism>
<gene>
    <name evidence="2" type="ORF">SAMN02982917_3436</name>
</gene>
<evidence type="ECO:0000259" key="1">
    <source>
        <dbReference type="Pfam" id="PF12770"/>
    </source>
</evidence>
<dbReference type="PANTHER" id="PTHR10098:SF108">
    <property type="entry name" value="TETRATRICOPEPTIDE REPEAT PROTEIN 28"/>
    <property type="match status" value="1"/>
</dbReference>
<protein>
    <submittedName>
        <fullName evidence="2">Tetratricopeptide repeat-containing protein</fullName>
    </submittedName>
</protein>
<dbReference type="RefSeq" id="WP_085087526.1">
    <property type="nucleotide sequence ID" value="NZ_FXAK01000007.1"/>
</dbReference>
<sequence length="1249" mass="135677">MRVRFLHYPDAIVHEEANGRRTAPRSLVAGDRSRIGDWLTRYSDILEKDAAKDHGEAELLALGREIADWLDGPERWLSSLLHSIAARPLEVEFVAESLEQDGASDFLSLPWEILATAKGFLAADPTLGFCPIRRVGVAQAPRPPSDDHALTILFLSASPEGESELWVEAEEAAILNSAGRLPLDLVVEDGGTLDDLCERLSLEWPVEVLHLSCHGLAGRDGRPPMLALENELGHCAEVAPTALLDALGYDRRPRLLFLSACETAAQAGGVDPFILPMMAAGQPAAIGWAGSVYDSNASAFASALYNRIARGETLESAVAVARRALLAPPDGQERLPHWHLARLFLCGDGGGALCQPKARQRQREFKQVESRFLGGNRQVSVVGRTGFVGRRRELQRALRVLRDRPAGCAGLLLHGAGHLGKSSLAARIADRMTEHEPAVVYGACDIDSVLSALAVARPGFDDRLALDPAALRGRPDQIYAAMRRVLDDSLRDRPVLLVLDDFEQCLDLSATGRPTVKVEVLPVLQELLRAFADSSGGSALLVTCRYRFALADRLKGALDDIPLHPFDAGTRLKQALTRLRDQKAGEVGDDLLERCLEAGRGNPGLQELLITLALSAPDKAERAVAALDSWLMGIERPDDAKSAAQLDHLMLDTLWDCVDAEGQRLLRVADTFELPLPLPALSALARHIGMSDTALDRLLSLSVFDLFSDVVEQDRPAAAPCHLLAPRIAALGALSEADASDFARALLPALFVEWGEDDHRKRPYEADVMLTELAVRAEDAMVLRVTALDAVYHLLRTHRYRRAVELGRRAVAMIESSGFSPPLQLLRRTAQAAALTGDVRFARKCLGQAVDMLAAAPDADPKDVGSIRTEYARLLVQDGKPDQALEIFTDTLKLYQELGDVRSRAVTLGDIARLKAGRGLVDEALALHEEMLAIFGDLGDVRSRAVLLGDIARLKADRGFVDEALALHEERLAIFGDLGEVRSRAVTLGDIACLKADRGFVDEALALHEERLAIFGDLGDVRERAVTLGDIARLKAGRGFVDEALALHEERLEIFGDLGEVRSRAVTLGDIARLKAGRGLVDEALALHEEQLAIFSDLGDVRERAVTLGDIARLKAGRGFVDEALALYQELLAICEKLGDLDGQANCRWSRAMLHLRKPSIGGDEFNAAFDDLAIAYRILKQTGRVDGIAAVGLDLARVLARIGGYEKARELAEQSLALFTQIRWPDASNAVREFIASLPPPSPEAPAP</sequence>
<dbReference type="EMBL" id="FXAK01000007">
    <property type="protein sequence ID" value="SMF65802.1"/>
    <property type="molecule type" value="Genomic_DNA"/>
</dbReference>